<dbReference type="Pfam" id="PF01261">
    <property type="entry name" value="AP_endonuc_2"/>
    <property type="match status" value="1"/>
</dbReference>
<gene>
    <name evidence="2" type="ORF">R2G56_13545</name>
</gene>
<dbReference type="PANTHER" id="PTHR12110">
    <property type="entry name" value="HYDROXYPYRUVATE ISOMERASE"/>
    <property type="match status" value="1"/>
</dbReference>
<dbReference type="SUPFAM" id="SSF51658">
    <property type="entry name" value="Xylose isomerase-like"/>
    <property type="match status" value="1"/>
</dbReference>
<evidence type="ECO:0000313" key="2">
    <source>
        <dbReference type="EMBL" id="MDV6227317.1"/>
    </source>
</evidence>
<keyword evidence="3" id="KW-1185">Reference proteome</keyword>
<dbReference type="EMBL" id="JAWLIP010000006">
    <property type="protein sequence ID" value="MDV6227317.1"/>
    <property type="molecule type" value="Genomic_DNA"/>
</dbReference>
<name>A0ABU4AM53_9HYPH</name>
<dbReference type="GO" id="GO:0016853">
    <property type="term" value="F:isomerase activity"/>
    <property type="evidence" value="ECO:0007669"/>
    <property type="project" value="UniProtKB-KW"/>
</dbReference>
<dbReference type="Gene3D" id="3.20.20.150">
    <property type="entry name" value="Divalent-metal-dependent TIM barrel enzymes"/>
    <property type="match status" value="1"/>
</dbReference>
<evidence type="ECO:0000259" key="1">
    <source>
        <dbReference type="Pfam" id="PF01261"/>
    </source>
</evidence>
<dbReference type="RefSeq" id="WP_317561616.1">
    <property type="nucleotide sequence ID" value="NZ_JAWLIP010000006.1"/>
</dbReference>
<dbReference type="Proteomes" id="UP001185659">
    <property type="component" value="Unassembled WGS sequence"/>
</dbReference>
<proteinExistence type="predicted"/>
<protein>
    <submittedName>
        <fullName evidence="2">Sugar phosphate isomerase/epimerase</fullName>
    </submittedName>
</protein>
<accession>A0ABU4AM53</accession>
<evidence type="ECO:0000313" key="3">
    <source>
        <dbReference type="Proteomes" id="UP001185659"/>
    </source>
</evidence>
<dbReference type="PANTHER" id="PTHR12110:SF53">
    <property type="entry name" value="BLR5974 PROTEIN"/>
    <property type="match status" value="1"/>
</dbReference>
<dbReference type="InterPro" id="IPR013022">
    <property type="entry name" value="Xyl_isomerase-like_TIM-brl"/>
</dbReference>
<feature type="domain" description="Xylose isomerase-like TIM barrel" evidence="1">
    <location>
        <begin position="26"/>
        <end position="263"/>
    </location>
</feature>
<dbReference type="InterPro" id="IPR036237">
    <property type="entry name" value="Xyl_isomerase-like_sf"/>
</dbReference>
<reference evidence="2 3" key="1">
    <citation type="submission" date="2023-10" db="EMBL/GenBank/DDBJ databases">
        <authorList>
            <person name="Venkata Ramana C."/>
            <person name="Sasikala C."/>
            <person name="Dhurka M."/>
        </authorList>
    </citation>
    <scope>NUCLEOTIDE SEQUENCE [LARGE SCALE GENOMIC DNA]</scope>
    <source>
        <strain evidence="2 3">KCTC 32151</strain>
    </source>
</reference>
<keyword evidence="2" id="KW-0413">Isomerase</keyword>
<sequence length="313" mass="35437">MEKHQFNVGMSSRTRDGDLSDLGKELDELQELGVDFVELSAFDFDLIVGGRIRRPQMKTLLDICGGRDLPYSVHGPLALNFMDTPGRLPLHFQLLEASLDIAAELGAKHYVLHAGMTMESTPTLWQNAYDRQREWLFRAGDLARERDLHICVETLYEHDEWKHTPRPSQLATELEAIAHPNICATLDFGHSYLKLDAENRRSDLVSECATLAPQTRHLHLHDCFGRQEGMWTYTFSEQLALGLGDLHLPIGWGDIPWAELMTQCAYPMDAMFVIELNPRYFHAARECLARARSLAILAGSRIHEIADTSDQAA</sequence>
<organism evidence="2 3">
    <name type="scientific">Nitratireductor aquimarinus</name>
    <dbReference type="NCBI Taxonomy" id="889300"/>
    <lineage>
        <taxon>Bacteria</taxon>
        <taxon>Pseudomonadati</taxon>
        <taxon>Pseudomonadota</taxon>
        <taxon>Alphaproteobacteria</taxon>
        <taxon>Hyphomicrobiales</taxon>
        <taxon>Phyllobacteriaceae</taxon>
        <taxon>Nitratireductor</taxon>
    </lineage>
</organism>
<dbReference type="InterPro" id="IPR050312">
    <property type="entry name" value="IolE/XylAMocC-like"/>
</dbReference>
<comment type="caution">
    <text evidence="2">The sequence shown here is derived from an EMBL/GenBank/DDBJ whole genome shotgun (WGS) entry which is preliminary data.</text>
</comment>